<gene>
    <name evidence="5" type="ORF">GCM10009776_26910</name>
</gene>
<dbReference type="RefSeq" id="WP_344095480.1">
    <property type="nucleotide sequence ID" value="NZ_BAAAOG010000005.1"/>
</dbReference>
<dbReference type="PRINTS" id="PR00757">
    <property type="entry name" value="AMINEOXDASEF"/>
</dbReference>
<feature type="domain" description="Amine oxidase" evidence="4">
    <location>
        <begin position="16"/>
        <end position="447"/>
    </location>
</feature>
<evidence type="ECO:0000256" key="2">
    <source>
        <dbReference type="ARBA" id="ARBA00005995"/>
    </source>
</evidence>
<evidence type="ECO:0000256" key="1">
    <source>
        <dbReference type="ARBA" id="ARBA00001974"/>
    </source>
</evidence>
<keyword evidence="6" id="KW-1185">Reference proteome</keyword>
<dbReference type="EMBL" id="BAAAOG010000005">
    <property type="protein sequence ID" value="GAA1962834.1"/>
    <property type="molecule type" value="Genomic_DNA"/>
</dbReference>
<dbReference type="InterPro" id="IPR001613">
    <property type="entry name" value="Flavin_amine_oxidase"/>
</dbReference>
<reference evidence="5 6" key="1">
    <citation type="journal article" date="2019" name="Int. J. Syst. Evol. Microbiol.">
        <title>The Global Catalogue of Microorganisms (GCM) 10K type strain sequencing project: providing services to taxonomists for standard genome sequencing and annotation.</title>
        <authorList>
            <consortium name="The Broad Institute Genomics Platform"/>
            <consortium name="The Broad Institute Genome Sequencing Center for Infectious Disease"/>
            <person name="Wu L."/>
            <person name="Ma J."/>
        </authorList>
    </citation>
    <scope>NUCLEOTIDE SEQUENCE [LARGE SCALE GENOMIC DNA]</scope>
    <source>
        <strain evidence="5 6">JCM 14901</strain>
    </source>
</reference>
<sequence>MTEITRDVVIVGAGAAGTTAANELRKAGLSVAVLEARDRVGGRLWTDMIDGAMLEIGGQWVSPDQDALIETLVELGLETYDRYREGDSVYINAAGELTRFTGEMFPVPPTTEKAMVELIDRLDVMVERVDPDKPWEHPDAEELDRISFEEWLRRQTDDEEAAHNIALFIAGAMLTKPPQAFSALQALLMAASAGSFSHLVDADFILDKRVVGGLQQVPLLLAERLGDDVFLGQPVRTLEWSDAGVTAMTDTMTVRARYAILAHAPILYSRIQFVPALPRLQQQLHQHISMGFVIKVHAVYDRPFWREQGLSGTAFSPYELTHEAYDNTNHGDERGTLVGFVSDREADDVFRLPAEERKERILESLSHYYGPEAKNPVVYYESDWGSEEWTRGAYAASFDLGGLVRYGADQRTPVGPIHFACSDMAGAGYQHVDGAIRMGRLVAGNIIEEARS</sequence>
<comment type="caution">
    <text evidence="5">The sequence shown here is derived from an EMBL/GenBank/DDBJ whole genome shotgun (WGS) entry which is preliminary data.</text>
</comment>
<comment type="similarity">
    <text evidence="2">Belongs to the flavin monoamine oxidase family.</text>
</comment>
<dbReference type="SUPFAM" id="SSF54373">
    <property type="entry name" value="FAD-linked reductases, C-terminal domain"/>
    <property type="match status" value="1"/>
</dbReference>
<dbReference type="Proteomes" id="UP001499933">
    <property type="component" value="Unassembled WGS sequence"/>
</dbReference>
<dbReference type="InterPro" id="IPR050703">
    <property type="entry name" value="Flavin_MAO"/>
</dbReference>
<evidence type="ECO:0000313" key="5">
    <source>
        <dbReference type="EMBL" id="GAA1962834.1"/>
    </source>
</evidence>
<comment type="cofactor">
    <cofactor evidence="1">
        <name>FAD</name>
        <dbReference type="ChEBI" id="CHEBI:57692"/>
    </cofactor>
</comment>
<evidence type="ECO:0000259" key="4">
    <source>
        <dbReference type="Pfam" id="PF01593"/>
    </source>
</evidence>
<dbReference type="Pfam" id="PF01593">
    <property type="entry name" value="Amino_oxidase"/>
    <property type="match status" value="1"/>
</dbReference>
<dbReference type="Gene3D" id="3.50.50.60">
    <property type="entry name" value="FAD/NAD(P)-binding domain"/>
    <property type="match status" value="1"/>
</dbReference>
<evidence type="ECO:0000256" key="3">
    <source>
        <dbReference type="ARBA" id="ARBA00023002"/>
    </source>
</evidence>
<dbReference type="PANTHER" id="PTHR43563:SF1">
    <property type="entry name" value="AMINE OXIDASE [FLAVIN-CONTAINING] B"/>
    <property type="match status" value="1"/>
</dbReference>
<protein>
    <submittedName>
        <fullName evidence="5">NAD(P)/FAD-dependent oxidoreductase</fullName>
    </submittedName>
</protein>
<name>A0ABN2R382_9MICO</name>
<proteinExistence type="inferred from homology"/>
<evidence type="ECO:0000313" key="6">
    <source>
        <dbReference type="Proteomes" id="UP001499933"/>
    </source>
</evidence>
<dbReference type="InterPro" id="IPR002937">
    <property type="entry name" value="Amino_oxidase"/>
</dbReference>
<keyword evidence="3" id="KW-0560">Oxidoreductase</keyword>
<accession>A0ABN2R382</accession>
<organism evidence="5 6">
    <name type="scientific">Microbacterium deminutum</name>
    <dbReference type="NCBI Taxonomy" id="344164"/>
    <lineage>
        <taxon>Bacteria</taxon>
        <taxon>Bacillati</taxon>
        <taxon>Actinomycetota</taxon>
        <taxon>Actinomycetes</taxon>
        <taxon>Micrococcales</taxon>
        <taxon>Microbacteriaceae</taxon>
        <taxon>Microbacterium</taxon>
    </lineage>
</organism>
<dbReference type="InterPro" id="IPR036188">
    <property type="entry name" value="FAD/NAD-bd_sf"/>
</dbReference>
<dbReference type="SUPFAM" id="SSF51905">
    <property type="entry name" value="FAD/NAD(P)-binding domain"/>
    <property type="match status" value="1"/>
</dbReference>
<dbReference type="PANTHER" id="PTHR43563">
    <property type="entry name" value="AMINE OXIDASE"/>
    <property type="match status" value="1"/>
</dbReference>